<organism evidence="6 7">
    <name type="scientific">Meloidogyne floridensis</name>
    <dbReference type="NCBI Taxonomy" id="298350"/>
    <lineage>
        <taxon>Eukaryota</taxon>
        <taxon>Metazoa</taxon>
        <taxon>Ecdysozoa</taxon>
        <taxon>Nematoda</taxon>
        <taxon>Chromadorea</taxon>
        <taxon>Rhabditida</taxon>
        <taxon>Tylenchina</taxon>
        <taxon>Tylenchomorpha</taxon>
        <taxon>Tylenchoidea</taxon>
        <taxon>Meloidogynidae</taxon>
        <taxon>Meloidogyninae</taxon>
        <taxon>Meloidogyne</taxon>
    </lineage>
</organism>
<dbReference type="PANTHER" id="PTHR22635">
    <property type="entry name" value="RING FINGER PROTEIN 207"/>
    <property type="match status" value="1"/>
</dbReference>
<evidence type="ECO:0000256" key="1">
    <source>
        <dbReference type="ARBA" id="ARBA00022723"/>
    </source>
</evidence>
<dbReference type="PANTHER" id="PTHR22635:SF0">
    <property type="entry name" value="RING FINGER PROTEIN 207"/>
    <property type="match status" value="1"/>
</dbReference>
<keyword evidence="1" id="KW-0479">Metal-binding</keyword>
<dbReference type="GO" id="GO:0008270">
    <property type="term" value="F:zinc ion binding"/>
    <property type="evidence" value="ECO:0007669"/>
    <property type="project" value="UniProtKB-KW"/>
</dbReference>
<dbReference type="GO" id="GO:0030544">
    <property type="term" value="F:Hsp70 protein binding"/>
    <property type="evidence" value="ECO:0007669"/>
    <property type="project" value="InterPro"/>
</dbReference>
<evidence type="ECO:0000259" key="5">
    <source>
        <dbReference type="PROSITE" id="PS50089"/>
    </source>
</evidence>
<dbReference type="PROSITE" id="PS50089">
    <property type="entry name" value="ZF_RING_2"/>
    <property type="match status" value="1"/>
</dbReference>
<dbReference type="InterPro" id="IPR001841">
    <property type="entry name" value="Znf_RING"/>
</dbReference>
<evidence type="ECO:0000256" key="3">
    <source>
        <dbReference type="ARBA" id="ARBA00022833"/>
    </source>
</evidence>
<dbReference type="InterPro" id="IPR039320">
    <property type="entry name" value="RNF207"/>
</dbReference>
<dbReference type="GO" id="GO:0044325">
    <property type="term" value="F:transmembrane transporter binding"/>
    <property type="evidence" value="ECO:0007669"/>
    <property type="project" value="TreeGrafter"/>
</dbReference>
<reference evidence="7" key="1">
    <citation type="submission" date="2022-11" db="UniProtKB">
        <authorList>
            <consortium name="WormBaseParasite"/>
        </authorList>
    </citation>
    <scope>IDENTIFICATION</scope>
</reference>
<dbReference type="InterPro" id="IPR017907">
    <property type="entry name" value="Znf_RING_CS"/>
</dbReference>
<dbReference type="SUPFAM" id="SSF57850">
    <property type="entry name" value="RING/U-box"/>
    <property type="match status" value="1"/>
</dbReference>
<evidence type="ECO:0000313" key="6">
    <source>
        <dbReference type="Proteomes" id="UP000887560"/>
    </source>
</evidence>
<feature type="domain" description="RING-type" evidence="5">
    <location>
        <begin position="14"/>
        <end position="46"/>
    </location>
</feature>
<protein>
    <submittedName>
        <fullName evidence="7">RING-type domain-containing protein</fullName>
    </submittedName>
</protein>
<dbReference type="Gene3D" id="3.30.40.10">
    <property type="entry name" value="Zinc/RING finger domain, C3HC4 (zinc finger)"/>
    <property type="match status" value="1"/>
</dbReference>
<name>A0A915NCC0_9BILA</name>
<evidence type="ECO:0000256" key="2">
    <source>
        <dbReference type="ARBA" id="ARBA00022771"/>
    </source>
</evidence>
<dbReference type="AlphaFoldDB" id="A0A915NCC0"/>
<keyword evidence="3" id="KW-0862">Zinc</keyword>
<dbReference type="PROSITE" id="PS00518">
    <property type="entry name" value="ZF_RING_1"/>
    <property type="match status" value="1"/>
</dbReference>
<evidence type="ECO:0000313" key="7">
    <source>
        <dbReference type="WBParaSite" id="scf7180000416948.g799"/>
    </source>
</evidence>
<dbReference type="Proteomes" id="UP000887560">
    <property type="component" value="Unplaced"/>
</dbReference>
<dbReference type="WBParaSite" id="scf7180000416948.g799">
    <property type="protein sequence ID" value="scf7180000416948.g799"/>
    <property type="gene ID" value="scf7180000416948.g799"/>
</dbReference>
<dbReference type="GO" id="GO:0048471">
    <property type="term" value="C:perinuclear region of cytoplasm"/>
    <property type="evidence" value="ECO:0007669"/>
    <property type="project" value="TreeGrafter"/>
</dbReference>
<keyword evidence="2 4" id="KW-0863">Zinc-finger</keyword>
<sequence>MDVPNKAYNNPLNCLRCNSAMQDPVRLPCQHHFCRQCVNSSECTTCSRPFNLAELATDKVLNYIVESSREATETCANCDKVHGKKFLNQCIFVKPVNNLYVLNVEKSPTGFYF</sequence>
<dbReference type="SMART" id="SM00184">
    <property type="entry name" value="RING"/>
    <property type="match status" value="1"/>
</dbReference>
<evidence type="ECO:0000256" key="4">
    <source>
        <dbReference type="PROSITE-ProRule" id="PRU00175"/>
    </source>
</evidence>
<keyword evidence="6" id="KW-1185">Reference proteome</keyword>
<proteinExistence type="predicted"/>
<accession>A0A915NCC0</accession>
<dbReference type="InterPro" id="IPR013083">
    <property type="entry name" value="Znf_RING/FYVE/PHD"/>
</dbReference>